<sequence length="164" mass="19173">MSASVSKFPLEPLRSVREIRLRKLETEMKACRERWAAAERRRIEATERWDQSLQHRENFAASSWRELLDKGSPTGAALNRHERHLALLDQVVRQLRAEMDARSRECATAAEALEQAAADWRRAHSKLDALGEMKQEWLRQAQSQQALREEHSLEELMLRHPTLR</sequence>
<evidence type="ECO:0000313" key="2">
    <source>
        <dbReference type="Proteomes" id="UP001156670"/>
    </source>
</evidence>
<evidence type="ECO:0008006" key="3">
    <source>
        <dbReference type="Google" id="ProtNLM"/>
    </source>
</evidence>
<evidence type="ECO:0000313" key="1">
    <source>
        <dbReference type="EMBL" id="GLQ93639.1"/>
    </source>
</evidence>
<protein>
    <recommendedName>
        <fullName evidence="3">Flagellar FliJ protein</fullName>
    </recommendedName>
</protein>
<keyword evidence="2" id="KW-1185">Reference proteome</keyword>
<dbReference type="InterPro" id="IPR053716">
    <property type="entry name" value="Flag_assembly_chemotaxis_eff"/>
</dbReference>
<name>A0ABQ5XQY6_9GAMM</name>
<comment type="caution">
    <text evidence="1">The sequence shown here is derived from an EMBL/GenBank/DDBJ whole genome shotgun (WGS) entry which is preliminary data.</text>
</comment>
<proteinExistence type="predicted"/>
<dbReference type="Proteomes" id="UP001156670">
    <property type="component" value="Unassembled WGS sequence"/>
</dbReference>
<reference evidence="2" key="1">
    <citation type="journal article" date="2019" name="Int. J. Syst. Evol. Microbiol.">
        <title>The Global Catalogue of Microorganisms (GCM) 10K type strain sequencing project: providing services to taxonomists for standard genome sequencing and annotation.</title>
        <authorList>
            <consortium name="The Broad Institute Genomics Platform"/>
            <consortium name="The Broad Institute Genome Sequencing Center for Infectious Disease"/>
            <person name="Wu L."/>
            <person name="Ma J."/>
        </authorList>
    </citation>
    <scope>NUCLEOTIDE SEQUENCE [LARGE SCALE GENOMIC DNA]</scope>
    <source>
        <strain evidence="2">NBRC 111980</strain>
    </source>
</reference>
<dbReference type="Pfam" id="PF16789">
    <property type="entry name" value="YscO-like"/>
    <property type="match status" value="1"/>
</dbReference>
<accession>A0ABQ5XQY6</accession>
<dbReference type="InterPro" id="IPR031869">
    <property type="entry name" value="YscO-like"/>
</dbReference>
<gene>
    <name evidence="1" type="ORF">GCM10007901_25900</name>
</gene>
<dbReference type="RefSeq" id="WP_284321346.1">
    <property type="nucleotide sequence ID" value="NZ_BSOB01000022.1"/>
</dbReference>
<dbReference type="EMBL" id="BSOB01000022">
    <property type="protein sequence ID" value="GLQ93639.1"/>
    <property type="molecule type" value="Genomic_DNA"/>
</dbReference>
<dbReference type="Gene3D" id="1.10.287.1700">
    <property type="match status" value="1"/>
</dbReference>
<organism evidence="1 2">
    <name type="scientific">Dyella acidisoli</name>
    <dbReference type="NCBI Taxonomy" id="1867834"/>
    <lineage>
        <taxon>Bacteria</taxon>
        <taxon>Pseudomonadati</taxon>
        <taxon>Pseudomonadota</taxon>
        <taxon>Gammaproteobacteria</taxon>
        <taxon>Lysobacterales</taxon>
        <taxon>Rhodanobacteraceae</taxon>
        <taxon>Dyella</taxon>
    </lineage>
</organism>